<organism evidence="1 2">
    <name type="scientific">Acidithiobacillus ferruginosus</name>
    <dbReference type="NCBI Taxonomy" id="3063951"/>
    <lineage>
        <taxon>Bacteria</taxon>
        <taxon>Pseudomonadati</taxon>
        <taxon>Pseudomonadota</taxon>
        <taxon>Acidithiobacillia</taxon>
        <taxon>Acidithiobacillales</taxon>
        <taxon>Acidithiobacillaceae</taxon>
        <taxon>Acidithiobacillus</taxon>
    </lineage>
</organism>
<sequence length="112" mass="12628">MDRGSTLMDGAFYQRHLFVCLNQRENGERACNNSGIAEEVFHAAKQHAKALGIHGEKQVRVNRCGCLGRCDEGPVAVVYPDAVWYTYVDADDIREIVESHLRDGIPVERLRI</sequence>
<evidence type="ECO:0000313" key="1">
    <source>
        <dbReference type="EMBL" id="XRP72979.1"/>
    </source>
</evidence>
<accession>A0ACD5IKE5</accession>
<evidence type="ECO:0000313" key="2">
    <source>
        <dbReference type="Proteomes" id="UP001196097"/>
    </source>
</evidence>
<dbReference type="EMBL" id="CP130946">
    <property type="protein sequence ID" value="XRP72979.1"/>
    <property type="molecule type" value="Genomic_DNA"/>
</dbReference>
<dbReference type="Proteomes" id="UP001196097">
    <property type="component" value="Chromosome"/>
</dbReference>
<protein>
    <submittedName>
        <fullName evidence="1">(2Fe-2S) ferredoxin domain-containing protein</fullName>
    </submittedName>
</protein>
<name>A0ACD5IKE5_9PROT</name>
<reference evidence="1 2" key="1">
    <citation type="journal article" date="2021" name="ISME J.">
        <title>Genomic evolution of the class Acidithiobacillia: deep-branching Proteobacteria living in extreme acidic conditions.</title>
        <authorList>
            <person name="Moya-Beltran A."/>
            <person name="Beard S."/>
            <person name="Rojas-Villalobos C."/>
            <person name="Issotta F."/>
            <person name="Gallardo Y."/>
            <person name="Ulloa R."/>
            <person name="Giaveno A."/>
            <person name="Degli Esposti M."/>
            <person name="Johnson D.B."/>
            <person name="Quatrini R."/>
        </authorList>
    </citation>
    <scope>NUCLEOTIDE SEQUENCE [LARGE SCALE GENOMIC DNA]</scope>
    <source>
        <strain evidence="1 2">CF3</strain>
    </source>
</reference>
<proteinExistence type="predicted"/>
<keyword evidence="2" id="KW-1185">Reference proteome</keyword>
<gene>
    <name evidence="1" type="ORF">HF292_014515</name>
</gene>